<name>A0AA36Y6G2_9FIRM</name>
<dbReference type="SUPFAM" id="SSF53597">
    <property type="entry name" value="Dihydrofolate reductase-like"/>
    <property type="match status" value="1"/>
</dbReference>
<dbReference type="RefSeq" id="WP_009532045.1">
    <property type="nucleotide sequence ID" value="NZ_CAUOLT010000081.1"/>
</dbReference>
<evidence type="ECO:0000256" key="6">
    <source>
        <dbReference type="ARBA" id="ARBA00023002"/>
    </source>
</evidence>
<dbReference type="Gene3D" id="3.40.430.10">
    <property type="entry name" value="Dihydrofolate Reductase, subunit A"/>
    <property type="match status" value="1"/>
</dbReference>
<accession>A0AA36Y6G2</accession>
<comment type="similarity">
    <text evidence="2 7">Belongs to the dihydrofolate reductase family.</text>
</comment>
<evidence type="ECO:0000313" key="10">
    <source>
        <dbReference type="Proteomes" id="UP000018466"/>
    </source>
</evidence>
<keyword evidence="4 7" id="KW-0554">One-carbon metabolism</keyword>
<reference evidence="9 10" key="1">
    <citation type="submission" date="2011-10" db="EMBL/GenBank/DDBJ databases">
        <title>The Genome Sequence of Lachnospiraceae bacterium ACC2.</title>
        <authorList>
            <consortium name="The Broad Institute Genome Sequencing Platform"/>
            <person name="Earl A."/>
            <person name="Ward D."/>
            <person name="Feldgarden M."/>
            <person name="Gevers D."/>
            <person name="Sizova M."/>
            <person name="Hazen A."/>
            <person name="Epstein S."/>
            <person name="Young S.K."/>
            <person name="Zeng Q."/>
            <person name="Gargeya S."/>
            <person name="Fitzgerald M."/>
            <person name="Haas B."/>
            <person name="Abouelleil A."/>
            <person name="Alvarado L."/>
            <person name="Arachchi H.M."/>
            <person name="Berlin A."/>
            <person name="Brown A."/>
            <person name="Chapman S.B."/>
            <person name="Chen Z."/>
            <person name="Dunbar C."/>
            <person name="Freedman E."/>
            <person name="Gearin G."/>
            <person name="Goldberg J."/>
            <person name="Griggs A."/>
            <person name="Gujja S."/>
            <person name="Heiman D."/>
            <person name="Howarth C."/>
            <person name="Larson L."/>
            <person name="Lui A."/>
            <person name="MacDonald P.J.P."/>
            <person name="Montmayeur A."/>
            <person name="Murphy C."/>
            <person name="Neiman D."/>
            <person name="Pearson M."/>
            <person name="Priest M."/>
            <person name="Roberts A."/>
            <person name="Saif S."/>
            <person name="Shea T."/>
            <person name="Shenoy N."/>
            <person name="Sisk P."/>
            <person name="Stolte C."/>
            <person name="Sykes S."/>
            <person name="Wortman J."/>
            <person name="Nusbaum C."/>
            <person name="Birren B."/>
        </authorList>
    </citation>
    <scope>NUCLEOTIDE SEQUENCE [LARGE SCALE GENOMIC DNA]</scope>
    <source>
        <strain evidence="9 10">ACC2</strain>
    </source>
</reference>
<dbReference type="GO" id="GO:0046452">
    <property type="term" value="P:dihydrofolate metabolic process"/>
    <property type="evidence" value="ECO:0007669"/>
    <property type="project" value="TreeGrafter"/>
</dbReference>
<keyword evidence="6 7" id="KW-0560">Oxidoreductase</keyword>
<keyword evidence="5 7" id="KW-0521">NADP</keyword>
<gene>
    <name evidence="9" type="ORF">HMPREF9623_00210</name>
</gene>
<evidence type="ECO:0000256" key="3">
    <source>
        <dbReference type="ARBA" id="ARBA00012856"/>
    </source>
</evidence>
<dbReference type="InterPro" id="IPR012259">
    <property type="entry name" value="DHFR"/>
</dbReference>
<evidence type="ECO:0000256" key="2">
    <source>
        <dbReference type="ARBA" id="ARBA00009539"/>
    </source>
</evidence>
<dbReference type="CDD" id="cd00209">
    <property type="entry name" value="DHFR"/>
    <property type="match status" value="1"/>
</dbReference>
<feature type="domain" description="DHFR" evidence="8">
    <location>
        <begin position="1"/>
        <end position="161"/>
    </location>
</feature>
<dbReference type="PIRSF" id="PIRSF000194">
    <property type="entry name" value="DHFR"/>
    <property type="match status" value="1"/>
</dbReference>
<sequence length="169" mass="19466">MILIAAVDSAWAIGKGGRLLVKIPRDQKLFLEETLGKTVIMGRKTFLDLPGQQPLYGRRNIVLSRSPEFAPKGVTVCHSIGEVLREVRELPRDEVFVCGGESIYRDFLPYADSAEITKIDYLYDGDRFFPNLDRDSEWELTRESEEETYFDLPFSFCRYERKSGGMRIE</sequence>
<dbReference type="GO" id="GO:0006730">
    <property type="term" value="P:one-carbon metabolic process"/>
    <property type="evidence" value="ECO:0007669"/>
    <property type="project" value="UniProtKB-KW"/>
</dbReference>
<evidence type="ECO:0000256" key="1">
    <source>
        <dbReference type="ARBA" id="ARBA00004903"/>
    </source>
</evidence>
<dbReference type="GO" id="GO:0005829">
    <property type="term" value="C:cytosol"/>
    <property type="evidence" value="ECO:0007669"/>
    <property type="project" value="TreeGrafter"/>
</dbReference>
<dbReference type="Proteomes" id="UP000018466">
    <property type="component" value="Unassembled WGS sequence"/>
</dbReference>
<dbReference type="PROSITE" id="PS51330">
    <property type="entry name" value="DHFR_2"/>
    <property type="match status" value="1"/>
</dbReference>
<dbReference type="GO" id="GO:0050661">
    <property type="term" value="F:NADP binding"/>
    <property type="evidence" value="ECO:0007669"/>
    <property type="project" value="InterPro"/>
</dbReference>
<dbReference type="PANTHER" id="PTHR48069:SF3">
    <property type="entry name" value="DIHYDROFOLATE REDUCTASE"/>
    <property type="match status" value="1"/>
</dbReference>
<comment type="catalytic activity">
    <reaction evidence="7">
        <text>(6S)-5,6,7,8-tetrahydrofolate + NADP(+) = 7,8-dihydrofolate + NADPH + H(+)</text>
        <dbReference type="Rhea" id="RHEA:15009"/>
        <dbReference type="ChEBI" id="CHEBI:15378"/>
        <dbReference type="ChEBI" id="CHEBI:57451"/>
        <dbReference type="ChEBI" id="CHEBI:57453"/>
        <dbReference type="ChEBI" id="CHEBI:57783"/>
        <dbReference type="ChEBI" id="CHEBI:58349"/>
        <dbReference type="EC" id="1.5.1.3"/>
    </reaction>
</comment>
<dbReference type="EMBL" id="AGEL01000003">
    <property type="protein sequence ID" value="EHO18026.1"/>
    <property type="molecule type" value="Genomic_DNA"/>
</dbReference>
<comment type="pathway">
    <text evidence="1 7">Cofactor biosynthesis; tetrahydrofolate biosynthesis; 5,6,7,8-tetrahydrofolate from 7,8-dihydrofolate: step 1/1.</text>
</comment>
<dbReference type="InterPro" id="IPR024072">
    <property type="entry name" value="DHFR-like_dom_sf"/>
</dbReference>
<comment type="function">
    <text evidence="7">Key enzyme in folate metabolism. Catalyzes an essential reaction for de novo glycine and purine synthesis, and for DNA precursor synthesis.</text>
</comment>
<dbReference type="GO" id="GO:0046654">
    <property type="term" value="P:tetrahydrofolate biosynthetic process"/>
    <property type="evidence" value="ECO:0007669"/>
    <property type="project" value="InterPro"/>
</dbReference>
<dbReference type="GO" id="GO:0046655">
    <property type="term" value="P:folic acid metabolic process"/>
    <property type="evidence" value="ECO:0007669"/>
    <property type="project" value="TreeGrafter"/>
</dbReference>
<proteinExistence type="inferred from homology"/>
<protein>
    <recommendedName>
        <fullName evidence="3 7">Dihydrofolate reductase</fullName>
        <ecNumber evidence="3 7">1.5.1.3</ecNumber>
    </recommendedName>
</protein>
<evidence type="ECO:0000313" key="9">
    <source>
        <dbReference type="EMBL" id="EHO18026.1"/>
    </source>
</evidence>
<dbReference type="GeneID" id="86940006"/>
<dbReference type="Pfam" id="PF00186">
    <property type="entry name" value="DHFR_1"/>
    <property type="match status" value="1"/>
</dbReference>
<dbReference type="PRINTS" id="PR00070">
    <property type="entry name" value="DHFR"/>
</dbReference>
<dbReference type="InterPro" id="IPR001796">
    <property type="entry name" value="DHFR_dom"/>
</dbReference>
<evidence type="ECO:0000256" key="5">
    <source>
        <dbReference type="ARBA" id="ARBA00022857"/>
    </source>
</evidence>
<organism evidence="9 10">
    <name type="scientific">Stomatobaculum longum</name>
    <dbReference type="NCBI Taxonomy" id="796942"/>
    <lineage>
        <taxon>Bacteria</taxon>
        <taxon>Bacillati</taxon>
        <taxon>Bacillota</taxon>
        <taxon>Clostridia</taxon>
        <taxon>Lachnospirales</taxon>
        <taxon>Lachnospiraceae</taxon>
        <taxon>Stomatobaculum</taxon>
    </lineage>
</organism>
<dbReference type="GO" id="GO:0004146">
    <property type="term" value="F:dihydrofolate reductase activity"/>
    <property type="evidence" value="ECO:0007669"/>
    <property type="project" value="UniProtKB-EC"/>
</dbReference>
<dbReference type="AlphaFoldDB" id="A0AA36Y6G2"/>
<keyword evidence="10" id="KW-1185">Reference proteome</keyword>
<evidence type="ECO:0000259" key="8">
    <source>
        <dbReference type="PROSITE" id="PS51330"/>
    </source>
</evidence>
<dbReference type="PANTHER" id="PTHR48069">
    <property type="entry name" value="DIHYDROFOLATE REDUCTASE"/>
    <property type="match status" value="1"/>
</dbReference>
<evidence type="ECO:0000256" key="4">
    <source>
        <dbReference type="ARBA" id="ARBA00022563"/>
    </source>
</evidence>
<dbReference type="EC" id="1.5.1.3" evidence="3 7"/>
<evidence type="ECO:0000256" key="7">
    <source>
        <dbReference type="PIRNR" id="PIRNR000194"/>
    </source>
</evidence>
<comment type="caution">
    <text evidence="9">The sequence shown here is derived from an EMBL/GenBank/DDBJ whole genome shotgun (WGS) entry which is preliminary data.</text>
</comment>